<name>A0A7V1CZ13_9GAMM</name>
<organism evidence="1">
    <name type="scientific">Pseudoalteromonas prydzensis</name>
    <dbReference type="NCBI Taxonomy" id="182141"/>
    <lineage>
        <taxon>Bacteria</taxon>
        <taxon>Pseudomonadati</taxon>
        <taxon>Pseudomonadota</taxon>
        <taxon>Gammaproteobacteria</taxon>
        <taxon>Alteromonadales</taxon>
        <taxon>Pseudoalteromonadaceae</taxon>
        <taxon>Pseudoalteromonas</taxon>
    </lineage>
</organism>
<dbReference type="Pfam" id="PF14352">
    <property type="entry name" value="DUF4402"/>
    <property type="match status" value="1"/>
</dbReference>
<reference evidence="1" key="1">
    <citation type="journal article" date="2020" name="mSystems">
        <title>Genome- and Community-Level Interaction Insights into Carbon Utilization and Element Cycling Functions of Hydrothermarchaeota in Hydrothermal Sediment.</title>
        <authorList>
            <person name="Zhou Z."/>
            <person name="Liu Y."/>
            <person name="Xu W."/>
            <person name="Pan J."/>
            <person name="Luo Z.H."/>
            <person name="Li M."/>
        </authorList>
    </citation>
    <scope>NUCLEOTIDE SEQUENCE [LARGE SCALE GENOMIC DNA]</scope>
    <source>
        <strain evidence="1">HyVt-346</strain>
    </source>
</reference>
<proteinExistence type="predicted"/>
<dbReference type="Proteomes" id="UP000886188">
    <property type="component" value="Unassembled WGS sequence"/>
</dbReference>
<dbReference type="AlphaFoldDB" id="A0A7V1CZ13"/>
<dbReference type="InterPro" id="IPR025514">
    <property type="entry name" value="DUF4402"/>
</dbReference>
<protein>
    <submittedName>
        <fullName evidence="1">DUF4402 domain-containing protein</fullName>
    </submittedName>
</protein>
<evidence type="ECO:0000313" key="1">
    <source>
        <dbReference type="EMBL" id="HEA16857.1"/>
    </source>
</evidence>
<gene>
    <name evidence="1" type="ORF">ENH88_10515</name>
</gene>
<accession>A0A7V1CZ13</accession>
<comment type="caution">
    <text evidence="1">The sequence shown here is derived from an EMBL/GenBank/DDBJ whole genome shotgun (WGS) entry which is preliminary data.</text>
</comment>
<dbReference type="EMBL" id="DRGM01000114">
    <property type="protein sequence ID" value="HEA16857.1"/>
    <property type="molecule type" value="Genomic_DNA"/>
</dbReference>
<sequence length="161" mass="17507">MKSFLVRLLPYAVAVSALIYSPYNFANSIVQQHLDFGTLVIPSNSNISSVIIKADAEINTIGRIYVLEKGQPAELLLTDFPAHTQLTMQLVNSVTVQHNVQGSSSADFEVRLNGFPKSTITDDLGEAKVFIGGTLITKPSSKSYSDGDYSSTTNLEISIDY</sequence>